<protein>
    <submittedName>
        <fullName evidence="1">Uncharacterized protein</fullName>
    </submittedName>
</protein>
<evidence type="ECO:0000313" key="2">
    <source>
        <dbReference type="Proteomes" id="UP000235145"/>
    </source>
</evidence>
<evidence type="ECO:0000313" key="1">
    <source>
        <dbReference type="EMBL" id="KAJ0185089.1"/>
    </source>
</evidence>
<sequence length="102" mass="11391">MSSSASAHLLSGGRDGKLVYRQTSLLLFVDDSHKISPLFAFDVLPSNLKLTMLHIRYSSATISGVQDRPKIGLQVELKMSLDKQKEWTTEEPREDCCFTMSG</sequence>
<reference evidence="1 2" key="1">
    <citation type="journal article" date="2017" name="Nat. Commun.">
        <title>Genome assembly with in vitro proximity ligation data and whole-genome triplication in lettuce.</title>
        <authorList>
            <person name="Reyes-Chin-Wo S."/>
            <person name="Wang Z."/>
            <person name="Yang X."/>
            <person name="Kozik A."/>
            <person name="Arikit S."/>
            <person name="Song C."/>
            <person name="Xia L."/>
            <person name="Froenicke L."/>
            <person name="Lavelle D.O."/>
            <person name="Truco M.J."/>
            <person name="Xia R."/>
            <person name="Zhu S."/>
            <person name="Xu C."/>
            <person name="Xu H."/>
            <person name="Xu X."/>
            <person name="Cox K."/>
            <person name="Korf I."/>
            <person name="Meyers B.C."/>
            <person name="Michelmore R.W."/>
        </authorList>
    </citation>
    <scope>NUCLEOTIDE SEQUENCE [LARGE SCALE GENOMIC DNA]</scope>
    <source>
        <strain evidence="2">cv. Salinas</strain>
        <tissue evidence="1">Seedlings</tissue>
    </source>
</reference>
<proteinExistence type="predicted"/>
<dbReference type="EMBL" id="NBSK02000009">
    <property type="protein sequence ID" value="KAJ0185089.1"/>
    <property type="molecule type" value="Genomic_DNA"/>
</dbReference>
<dbReference type="Proteomes" id="UP000235145">
    <property type="component" value="Unassembled WGS sequence"/>
</dbReference>
<accession>A0A9R1WPV2</accession>
<organism evidence="1 2">
    <name type="scientific">Lactuca sativa</name>
    <name type="common">Garden lettuce</name>
    <dbReference type="NCBI Taxonomy" id="4236"/>
    <lineage>
        <taxon>Eukaryota</taxon>
        <taxon>Viridiplantae</taxon>
        <taxon>Streptophyta</taxon>
        <taxon>Embryophyta</taxon>
        <taxon>Tracheophyta</taxon>
        <taxon>Spermatophyta</taxon>
        <taxon>Magnoliopsida</taxon>
        <taxon>eudicotyledons</taxon>
        <taxon>Gunneridae</taxon>
        <taxon>Pentapetalae</taxon>
        <taxon>asterids</taxon>
        <taxon>campanulids</taxon>
        <taxon>Asterales</taxon>
        <taxon>Asteraceae</taxon>
        <taxon>Cichorioideae</taxon>
        <taxon>Cichorieae</taxon>
        <taxon>Lactucinae</taxon>
        <taxon>Lactuca</taxon>
    </lineage>
</organism>
<name>A0A9R1WPV2_LACSA</name>
<dbReference type="AlphaFoldDB" id="A0A9R1WPV2"/>
<gene>
    <name evidence="1" type="ORF">LSAT_V11C900492730</name>
</gene>
<comment type="caution">
    <text evidence="1">The sequence shown here is derived from an EMBL/GenBank/DDBJ whole genome shotgun (WGS) entry which is preliminary data.</text>
</comment>
<keyword evidence="2" id="KW-1185">Reference proteome</keyword>